<dbReference type="PROSITE" id="PS01081">
    <property type="entry name" value="HTH_TETR_1"/>
    <property type="match status" value="1"/>
</dbReference>
<evidence type="ECO:0000313" key="8">
    <source>
        <dbReference type="Proteomes" id="UP000823660"/>
    </source>
</evidence>
<dbReference type="PRINTS" id="PR00455">
    <property type="entry name" value="HTHTETR"/>
</dbReference>
<dbReference type="InterPro" id="IPR023772">
    <property type="entry name" value="DNA-bd_HTH_TetR-type_CS"/>
</dbReference>
<evidence type="ECO:0000313" key="7">
    <source>
        <dbReference type="EMBL" id="MBO8467346.1"/>
    </source>
</evidence>
<dbReference type="InterPro" id="IPR001647">
    <property type="entry name" value="HTH_TetR"/>
</dbReference>
<organism evidence="7 8">
    <name type="scientific">Candidatus Cryptobacteroides faecipullorum</name>
    <dbReference type="NCBI Taxonomy" id="2840764"/>
    <lineage>
        <taxon>Bacteria</taxon>
        <taxon>Pseudomonadati</taxon>
        <taxon>Bacteroidota</taxon>
        <taxon>Bacteroidia</taxon>
        <taxon>Bacteroidales</taxon>
        <taxon>Candidatus Cryptobacteroides</taxon>
    </lineage>
</organism>
<keyword evidence="5" id="KW-0812">Transmembrane</keyword>
<dbReference type="InterPro" id="IPR050109">
    <property type="entry name" value="HTH-type_TetR-like_transc_reg"/>
</dbReference>
<dbReference type="PANTHER" id="PTHR30055">
    <property type="entry name" value="HTH-TYPE TRANSCRIPTIONAL REGULATOR RUTR"/>
    <property type="match status" value="1"/>
</dbReference>
<evidence type="ECO:0000256" key="1">
    <source>
        <dbReference type="ARBA" id="ARBA00023015"/>
    </source>
</evidence>
<dbReference type="Pfam" id="PF00440">
    <property type="entry name" value="TetR_N"/>
    <property type="match status" value="1"/>
</dbReference>
<evidence type="ECO:0000256" key="5">
    <source>
        <dbReference type="SAM" id="Phobius"/>
    </source>
</evidence>
<dbReference type="Proteomes" id="UP000823660">
    <property type="component" value="Unassembled WGS sequence"/>
</dbReference>
<feature type="DNA-binding region" description="H-T-H motif" evidence="4">
    <location>
        <begin position="30"/>
        <end position="49"/>
    </location>
</feature>
<proteinExistence type="predicted"/>
<reference evidence="7" key="2">
    <citation type="journal article" date="2021" name="PeerJ">
        <title>Extensive microbial diversity within the chicken gut microbiome revealed by metagenomics and culture.</title>
        <authorList>
            <person name="Gilroy R."/>
            <person name="Ravi A."/>
            <person name="Getino M."/>
            <person name="Pursley I."/>
            <person name="Horton D.L."/>
            <person name="Alikhan N.F."/>
            <person name="Baker D."/>
            <person name="Gharbi K."/>
            <person name="Hall N."/>
            <person name="Watson M."/>
            <person name="Adriaenssens E.M."/>
            <person name="Foster-Nyarko E."/>
            <person name="Jarju S."/>
            <person name="Secka A."/>
            <person name="Antonio M."/>
            <person name="Oren A."/>
            <person name="Chaudhuri R.R."/>
            <person name="La Ragione R."/>
            <person name="Hildebrand F."/>
            <person name="Pallen M.J."/>
        </authorList>
    </citation>
    <scope>NUCLEOTIDE SEQUENCE</scope>
    <source>
        <strain evidence="7">B1-15692</strain>
    </source>
</reference>
<dbReference type="FunFam" id="1.10.10.60:FF:000141">
    <property type="entry name" value="TetR family transcriptional regulator"/>
    <property type="match status" value="1"/>
</dbReference>
<evidence type="ECO:0000256" key="4">
    <source>
        <dbReference type="PROSITE-ProRule" id="PRU00335"/>
    </source>
</evidence>
<protein>
    <submittedName>
        <fullName evidence="7">TetR/AcrR family transcriptional regulator</fullName>
    </submittedName>
</protein>
<dbReference type="PANTHER" id="PTHR30055:SF207">
    <property type="entry name" value="HTH-TYPE TRANSCRIPTIONAL REPRESSOR FATR"/>
    <property type="match status" value="1"/>
</dbReference>
<dbReference type="SUPFAM" id="SSF46689">
    <property type="entry name" value="Homeodomain-like"/>
    <property type="match status" value="1"/>
</dbReference>
<keyword evidence="2 4" id="KW-0238">DNA-binding</keyword>
<dbReference type="InterPro" id="IPR036271">
    <property type="entry name" value="Tet_transcr_reg_TetR-rel_C_sf"/>
</dbReference>
<dbReference type="GO" id="GO:0003700">
    <property type="term" value="F:DNA-binding transcription factor activity"/>
    <property type="evidence" value="ECO:0007669"/>
    <property type="project" value="TreeGrafter"/>
</dbReference>
<dbReference type="AlphaFoldDB" id="A0A9D9I7H9"/>
<feature type="domain" description="HTH tetR-type" evidence="6">
    <location>
        <begin position="7"/>
        <end position="67"/>
    </location>
</feature>
<feature type="transmembrane region" description="Helical" evidence="5">
    <location>
        <begin position="149"/>
        <end position="167"/>
    </location>
</feature>
<accession>A0A9D9I7H9</accession>
<dbReference type="PROSITE" id="PS50977">
    <property type="entry name" value="HTH_TETR_2"/>
    <property type="match status" value="1"/>
</dbReference>
<dbReference type="GO" id="GO:0000976">
    <property type="term" value="F:transcription cis-regulatory region binding"/>
    <property type="evidence" value="ECO:0007669"/>
    <property type="project" value="TreeGrafter"/>
</dbReference>
<gene>
    <name evidence="7" type="ORF">IAB99_06245</name>
</gene>
<keyword evidence="5" id="KW-0472">Membrane</keyword>
<name>A0A9D9I7H9_9BACT</name>
<dbReference type="Gene3D" id="1.10.10.60">
    <property type="entry name" value="Homeodomain-like"/>
    <property type="match status" value="1"/>
</dbReference>
<reference evidence="7" key="1">
    <citation type="submission" date="2020-10" db="EMBL/GenBank/DDBJ databases">
        <authorList>
            <person name="Gilroy R."/>
        </authorList>
    </citation>
    <scope>NUCLEOTIDE SEQUENCE</scope>
    <source>
        <strain evidence="7">B1-15692</strain>
    </source>
</reference>
<evidence type="ECO:0000259" key="6">
    <source>
        <dbReference type="PROSITE" id="PS50977"/>
    </source>
</evidence>
<dbReference type="Gene3D" id="1.10.357.10">
    <property type="entry name" value="Tetracycline Repressor, domain 2"/>
    <property type="match status" value="1"/>
</dbReference>
<dbReference type="SUPFAM" id="SSF48498">
    <property type="entry name" value="Tetracyclin repressor-like, C-terminal domain"/>
    <property type="match status" value="1"/>
</dbReference>
<evidence type="ECO:0000256" key="3">
    <source>
        <dbReference type="ARBA" id="ARBA00023163"/>
    </source>
</evidence>
<keyword evidence="1" id="KW-0805">Transcription regulation</keyword>
<keyword evidence="5" id="KW-1133">Transmembrane helix</keyword>
<evidence type="ECO:0000256" key="2">
    <source>
        <dbReference type="ARBA" id="ARBA00023125"/>
    </source>
</evidence>
<dbReference type="InterPro" id="IPR009057">
    <property type="entry name" value="Homeodomain-like_sf"/>
</dbReference>
<comment type="caution">
    <text evidence="7">The sequence shown here is derived from an EMBL/GenBank/DDBJ whole genome shotgun (WGS) entry which is preliminary data.</text>
</comment>
<dbReference type="EMBL" id="JADIMH010000035">
    <property type="protein sequence ID" value="MBO8467346.1"/>
    <property type="molecule type" value="Genomic_DNA"/>
</dbReference>
<sequence length="204" mass="23192">MPMQNNMDQEQRIVAAAKELFIRKGFGQTSMSDIAEAAGITRPALHYYFRTKEKMFQAVFGGIIQTLVPEMEGILKDGSPAIEKLSRLADMYISIFLAEPSLPVFIVLEIQRDAGHLLETASSLDMGRHAACLVSYFRDEMEKGNIRQVPIYAIFYTFFGLLAYPFLTRNLAERVFFGPPDDFEAVIRSWKPYVMKQLETLLSC</sequence>
<keyword evidence="3" id="KW-0804">Transcription</keyword>